<dbReference type="PANTHER" id="PTHR31153">
    <property type="entry name" value="CALMODULIN CALCIUM-DEPENDENT NAD KINASE"/>
    <property type="match status" value="1"/>
</dbReference>
<evidence type="ECO:0000313" key="4">
    <source>
        <dbReference type="EMBL" id="KAG6776410.1"/>
    </source>
</evidence>
<sequence>MAASSIGLIAAAVHYRLWKLRDRKIIPRLRPSEAGRVEKLESFPHYVARQMGFADRRECPRLCRLAAEYIRKCEGCEEDIYAFFAQEPDTDSLYVTLVEEFERCILSYFAFHWSHADLLIGQVLSSDPEPKRKLKQIVMAATREQTFERVTKALKVARVFSTLLEEMKAMGLASNDDSQCTEVMAPVAHSDRSPVLLFMGGGMGAGKSTVLKDILNEPFWAEAAGNAVVIEADAFKESDVIYRALSSRGHVDMIHTAELMFSALRNRSSYKFLYTVTCIGPAATTGIKLRAQKFGIQAYACEVNILQPEPSMVPVHQSSTDAASSLLVTALNDGRDVIMDGTLSWVPFVVQTVTMARNVHRRRYRMGAGYKVGKDGAVTEDYWEQIDEEQSLQEGSKKRKPYRIELVGVVCDAYLAVVRGIRRAIMCRRAVRVQSQLKSHKRFANAFLTFCHLVDNARLYCTNALEGPPKLIGWKDKDKTLLVDPDEIDCLKRVGSLNEEAESIYELYKHPNPACEDGSIWKDIVLSPSRQNKINFRITVTSQFPYPSSTFGYKKSQARVNPYDFTFE</sequence>
<organism evidence="4 5">
    <name type="scientific">Populus tomentosa</name>
    <name type="common">Chinese white poplar</name>
    <dbReference type="NCBI Taxonomy" id="118781"/>
    <lineage>
        <taxon>Eukaryota</taxon>
        <taxon>Viridiplantae</taxon>
        <taxon>Streptophyta</taxon>
        <taxon>Embryophyta</taxon>
        <taxon>Tracheophyta</taxon>
        <taxon>Spermatophyta</taxon>
        <taxon>Magnoliopsida</taxon>
        <taxon>eudicotyledons</taxon>
        <taxon>Gunneridae</taxon>
        <taxon>Pentapetalae</taxon>
        <taxon>rosids</taxon>
        <taxon>fabids</taxon>
        <taxon>Malpighiales</taxon>
        <taxon>Salicaceae</taxon>
        <taxon>Saliceae</taxon>
        <taxon>Populus</taxon>
    </lineage>
</organism>
<dbReference type="GO" id="GO:0005524">
    <property type="term" value="F:ATP binding"/>
    <property type="evidence" value="ECO:0007669"/>
    <property type="project" value="UniProtKB-KW"/>
</dbReference>
<dbReference type="GO" id="GO:0016301">
    <property type="term" value="F:kinase activity"/>
    <property type="evidence" value="ECO:0007669"/>
    <property type="project" value="InterPro"/>
</dbReference>
<name>A0A8X8A8E1_POPTO</name>
<dbReference type="EMBL" id="JAAWWB010000009">
    <property type="protein sequence ID" value="KAG6776410.1"/>
    <property type="molecule type" value="Genomic_DNA"/>
</dbReference>
<gene>
    <name evidence="4" type="ORF">POTOM_019916</name>
</gene>
<keyword evidence="2" id="KW-0067">ATP-binding</keyword>
<dbReference type="OrthoDB" id="10267859at2759"/>
<accession>A0A8X8A8E1</accession>
<reference evidence="4" key="1">
    <citation type="journal article" date="2020" name="bioRxiv">
        <title>Hybrid origin of Populus tomentosa Carr. identified through genome sequencing and phylogenomic analysis.</title>
        <authorList>
            <person name="An X."/>
            <person name="Gao K."/>
            <person name="Chen Z."/>
            <person name="Li J."/>
            <person name="Yang X."/>
            <person name="Yang X."/>
            <person name="Zhou J."/>
            <person name="Guo T."/>
            <person name="Zhao T."/>
            <person name="Huang S."/>
            <person name="Miao D."/>
            <person name="Khan W.U."/>
            <person name="Rao P."/>
            <person name="Ye M."/>
            <person name="Lei B."/>
            <person name="Liao W."/>
            <person name="Wang J."/>
            <person name="Ji L."/>
            <person name="Li Y."/>
            <person name="Guo B."/>
            <person name="Mustafa N.S."/>
            <person name="Li S."/>
            <person name="Yun Q."/>
            <person name="Keller S.R."/>
            <person name="Mao J."/>
            <person name="Zhang R."/>
            <person name="Strauss S.H."/>
        </authorList>
    </citation>
    <scope>NUCLEOTIDE SEQUENCE</scope>
    <source>
        <strain evidence="4">GM15</strain>
        <tissue evidence="4">Leaf</tissue>
    </source>
</reference>
<feature type="domain" description="Zeta toxin" evidence="3">
    <location>
        <begin position="188"/>
        <end position="244"/>
    </location>
</feature>
<keyword evidence="5" id="KW-1185">Reference proteome</keyword>
<dbReference type="AlphaFoldDB" id="A0A8X8A8E1"/>
<dbReference type="InterPro" id="IPR044802">
    <property type="entry name" value="NADKc-like"/>
</dbReference>
<dbReference type="PANTHER" id="PTHR31153:SF13">
    <property type="entry name" value="P-LOOP CONTAINING NUCLEOSIDE TRIPHOSPHATE HYDROLASES SUPERFAMILY PROTEIN"/>
    <property type="match status" value="1"/>
</dbReference>
<comment type="caution">
    <text evidence="4">The sequence shown here is derived from an EMBL/GenBank/DDBJ whole genome shotgun (WGS) entry which is preliminary data.</text>
</comment>
<dbReference type="Pfam" id="PF06414">
    <property type="entry name" value="Zeta_toxin"/>
    <property type="match status" value="1"/>
</dbReference>
<evidence type="ECO:0000313" key="5">
    <source>
        <dbReference type="Proteomes" id="UP000886885"/>
    </source>
</evidence>
<proteinExistence type="predicted"/>
<dbReference type="InterPro" id="IPR010488">
    <property type="entry name" value="Zeta_toxin_domain"/>
</dbReference>
<keyword evidence="1" id="KW-0547">Nucleotide-binding</keyword>
<protein>
    <recommendedName>
        <fullName evidence="3">Zeta toxin domain-containing protein</fullName>
    </recommendedName>
</protein>
<dbReference type="Proteomes" id="UP000886885">
    <property type="component" value="Chromosome 5A"/>
</dbReference>
<evidence type="ECO:0000256" key="1">
    <source>
        <dbReference type="ARBA" id="ARBA00022741"/>
    </source>
</evidence>
<evidence type="ECO:0000256" key="2">
    <source>
        <dbReference type="ARBA" id="ARBA00022840"/>
    </source>
</evidence>
<evidence type="ECO:0000259" key="3">
    <source>
        <dbReference type="Pfam" id="PF06414"/>
    </source>
</evidence>